<organism evidence="1 2">
    <name type="scientific">Ziziphus jujuba var. spinosa</name>
    <dbReference type="NCBI Taxonomy" id="714518"/>
    <lineage>
        <taxon>Eukaryota</taxon>
        <taxon>Viridiplantae</taxon>
        <taxon>Streptophyta</taxon>
        <taxon>Embryophyta</taxon>
        <taxon>Tracheophyta</taxon>
        <taxon>Spermatophyta</taxon>
        <taxon>Magnoliopsida</taxon>
        <taxon>eudicotyledons</taxon>
        <taxon>Gunneridae</taxon>
        <taxon>Pentapetalae</taxon>
        <taxon>rosids</taxon>
        <taxon>fabids</taxon>
        <taxon>Rosales</taxon>
        <taxon>Rhamnaceae</taxon>
        <taxon>Paliureae</taxon>
        <taxon>Ziziphus</taxon>
    </lineage>
</organism>
<dbReference type="Proteomes" id="UP000813462">
    <property type="component" value="Unassembled WGS sequence"/>
</dbReference>
<protein>
    <submittedName>
        <fullName evidence="1">Uncharacterized protein</fullName>
    </submittedName>
</protein>
<proteinExistence type="predicted"/>
<evidence type="ECO:0000313" key="2">
    <source>
        <dbReference type="Proteomes" id="UP000813462"/>
    </source>
</evidence>
<comment type="caution">
    <text evidence="1">The sequence shown here is derived from an EMBL/GenBank/DDBJ whole genome shotgun (WGS) entry which is preliminary data.</text>
</comment>
<dbReference type="EMBL" id="JAEACU010000004">
    <property type="protein sequence ID" value="KAH7532861.1"/>
    <property type="molecule type" value="Genomic_DNA"/>
</dbReference>
<name>A0A978VIE2_ZIZJJ</name>
<dbReference type="AlphaFoldDB" id="A0A978VIE2"/>
<evidence type="ECO:0000313" key="1">
    <source>
        <dbReference type="EMBL" id="KAH7532861.1"/>
    </source>
</evidence>
<reference evidence="1" key="1">
    <citation type="journal article" date="2021" name="Front. Plant Sci.">
        <title>Chromosome-Scale Genome Assembly for Chinese Sour Jujube and Insights Into Its Genome Evolution and Domestication Signature.</title>
        <authorList>
            <person name="Shen L.-Y."/>
            <person name="Luo H."/>
            <person name="Wang X.-L."/>
            <person name="Wang X.-M."/>
            <person name="Qiu X.-J."/>
            <person name="Liu H."/>
            <person name="Zhou S.-S."/>
            <person name="Jia K.-H."/>
            <person name="Nie S."/>
            <person name="Bao Y.-T."/>
            <person name="Zhang R.-G."/>
            <person name="Yun Q.-Z."/>
            <person name="Chai Y.-H."/>
            <person name="Lu J.-Y."/>
            <person name="Li Y."/>
            <person name="Zhao S.-W."/>
            <person name="Mao J.-F."/>
            <person name="Jia S.-G."/>
            <person name="Mao Y.-M."/>
        </authorList>
    </citation>
    <scope>NUCLEOTIDE SEQUENCE</scope>
    <source>
        <strain evidence="1">AT0</strain>
        <tissue evidence="1">Leaf</tissue>
    </source>
</reference>
<sequence>MSLSFGDWTGRPMAANRLGVTVGAPLTFSSSGAGSKFDVNRESNNGHKSCDGFHNPLQANENQFQHHVSGFQGPDFESQVFDVVKQFLGKGRGRGRNYGRIQGNLAYTNGAYQSSGGLNIVLPIVTVFEKFAGAFQVANPMTLADSSWYLDSGATDHIVADGGSLLNQTE</sequence>
<accession>A0A978VIE2</accession>
<gene>
    <name evidence="1" type="ORF">FEM48_Zijuj04G0067500</name>
</gene>